<feature type="transmembrane region" description="Helical" evidence="1">
    <location>
        <begin position="839"/>
        <end position="858"/>
    </location>
</feature>
<protein>
    <submittedName>
        <fullName evidence="2">Efflux RND transporter permease subunit</fullName>
    </submittedName>
</protein>
<feature type="transmembrane region" description="Helical" evidence="1">
    <location>
        <begin position="423"/>
        <end position="446"/>
    </location>
</feature>
<dbReference type="Gene3D" id="3.30.70.1320">
    <property type="entry name" value="Multidrug efflux transporter AcrB pore domain like"/>
    <property type="match status" value="1"/>
</dbReference>
<dbReference type="SUPFAM" id="SSF82866">
    <property type="entry name" value="Multidrug efflux transporter AcrB transmembrane domain"/>
    <property type="match status" value="2"/>
</dbReference>
<dbReference type="SUPFAM" id="SSF82693">
    <property type="entry name" value="Multidrug efflux transporter AcrB pore domain, PN1, PN2, PC1 and PC2 subdomains"/>
    <property type="match status" value="1"/>
</dbReference>
<proteinExistence type="predicted"/>
<dbReference type="Gene3D" id="1.20.1640.10">
    <property type="entry name" value="Multidrug efflux transporter AcrB transmembrane domain"/>
    <property type="match status" value="2"/>
</dbReference>
<feature type="transmembrane region" description="Helical" evidence="1">
    <location>
        <begin position="452"/>
        <end position="479"/>
    </location>
</feature>
<dbReference type="SUPFAM" id="SSF82714">
    <property type="entry name" value="Multidrug efflux transporter AcrB TolC docking domain, DN and DC subdomains"/>
    <property type="match status" value="2"/>
</dbReference>
<dbReference type="EMBL" id="JAVAMP010000001">
    <property type="protein sequence ID" value="MDP5272688.1"/>
    <property type="molecule type" value="Genomic_DNA"/>
</dbReference>
<keyword evidence="3" id="KW-1185">Reference proteome</keyword>
<keyword evidence="1" id="KW-1133">Transmembrane helix</keyword>
<evidence type="ECO:0000313" key="3">
    <source>
        <dbReference type="Proteomes" id="UP001231941"/>
    </source>
</evidence>
<dbReference type="PRINTS" id="PR00702">
    <property type="entry name" value="ACRIFLAVINRP"/>
</dbReference>
<dbReference type="RefSeq" id="WP_305989998.1">
    <property type="nucleotide sequence ID" value="NZ_JAVAMP010000001.1"/>
</dbReference>
<dbReference type="PANTHER" id="PTHR32063:SF0">
    <property type="entry name" value="SWARMING MOTILITY PROTEIN SWRC"/>
    <property type="match status" value="1"/>
</dbReference>
<accession>A0ABT9ITM5</accession>
<gene>
    <name evidence="2" type="ORF">Q5Y73_01075</name>
</gene>
<feature type="transmembrane region" description="Helical" evidence="1">
    <location>
        <begin position="351"/>
        <end position="371"/>
    </location>
</feature>
<feature type="transmembrane region" description="Helical" evidence="1">
    <location>
        <begin position="968"/>
        <end position="991"/>
    </location>
</feature>
<feature type="transmembrane region" description="Helical" evidence="1">
    <location>
        <begin position="12"/>
        <end position="33"/>
    </location>
</feature>
<evidence type="ECO:0000256" key="1">
    <source>
        <dbReference type="SAM" id="Phobius"/>
    </source>
</evidence>
<dbReference type="InterPro" id="IPR001036">
    <property type="entry name" value="Acrflvin-R"/>
</dbReference>
<comment type="caution">
    <text evidence="2">The sequence shown here is derived from an EMBL/GenBank/DDBJ whole genome shotgun (WGS) entry which is preliminary data.</text>
</comment>
<dbReference type="Gene3D" id="3.30.70.1440">
    <property type="entry name" value="Multidrug efflux transporter AcrB pore domain"/>
    <property type="match status" value="1"/>
</dbReference>
<dbReference type="Pfam" id="PF00873">
    <property type="entry name" value="ACR_tran"/>
    <property type="match status" value="1"/>
</dbReference>
<feature type="transmembrane region" description="Helical" evidence="1">
    <location>
        <begin position="865"/>
        <end position="885"/>
    </location>
</feature>
<sequence length="1007" mass="111342">MNFLTSFSLKNPFAILIICILLIGGGIFSFFTLKSDLLPDIEFPELSVTTVYPGASSQDVNTYVTSVLETQLSSLTGLEQMTSQSMESVSRIQLTFPIDTDMEIVIKNVNEKISNTQLPEGTTTNVDLFSFGSLPVVNLALFPKQNEDISDWALNVLRTELLKINGINSVALSSVPQEYLGIVVDKQLASAQGIGLQQIKEEIQTSFLSFPAGTIQNDAVIVPVRVDQKLETKNDLNNLLISSPITNELIPLSEIAELEEVVQQNEISRYNLQNSVSLLINKKQDANTVEVAEQFYEVLQRYEDKINYAVVFDQSDEIQSSISELVNKGIWGAIFASIAVLIFLRNIRATIIAVVSIPLSLLVGIIFLKWFNYTLNTMSLAGLAVAVGRVVDDSIIVIENIYRKIRMEPEKDRFHLTISGTREMINPIISSTLASIVVFMPLGLVGGITGAFFMPFAVAVVVSLLASLVVAITLIPVLARFSFVTLKEHKNEPFYVRWYGRSLHYLLNKKVIVISLSLLLLISSLLFVPTLGFVFLPNEKEKMLVAEVTLPTSNVIESTDEISLAVEKELLNHKEKYPSVFVSIGNYDYMTSTSLVNRAQYFIELEEEMDVDKSIQDIKEIMESIVLKKNEEATISVQELQSGGPPTQNNVDVDLFSINQNQLLKASKQVEEMLLNRSDLKYVKNNMSEKQNQVSIKLNVNKLDEYGLSSFMILGAISDQTGTAEVGSYKLDGIEQDIKIEYNQLLTGIEELQNITFFSQVGPVQLKEIAEIEVQEVVTSIQKLDEQIYAKVTALATANNIATVTQEVKKVIQEMDFPDGVTVKVGGGNDETVEVLIDILVAIVIAIGLVYITMLVFFGKARLPFVILTSILFIPIGAIVGLVLVKEPLSMSAMIGFLMLVGIVVTNAIVLVDRINQNRKNGLSIRDSVIDAGKTRIRPILMTAFATIAALLPLAFATPEGGLISRGLAVVVIGGLTTSTFLTLVFLPVIYELSFYRTFKREQDGRI</sequence>
<feature type="transmembrane region" description="Helical" evidence="1">
    <location>
        <begin position="937"/>
        <end position="956"/>
    </location>
</feature>
<dbReference type="Gene3D" id="3.30.70.1430">
    <property type="entry name" value="Multidrug efflux transporter AcrB pore domain"/>
    <property type="match status" value="2"/>
</dbReference>
<dbReference type="InterPro" id="IPR027463">
    <property type="entry name" value="AcrB_DN_DC_subdom"/>
</dbReference>
<evidence type="ECO:0000313" key="2">
    <source>
        <dbReference type="EMBL" id="MDP5272688.1"/>
    </source>
</evidence>
<dbReference type="Proteomes" id="UP001231941">
    <property type="component" value="Unassembled WGS sequence"/>
</dbReference>
<name>A0ABT9ITM5_9BACL</name>
<keyword evidence="1" id="KW-0472">Membrane</keyword>
<feature type="transmembrane region" description="Helical" evidence="1">
    <location>
        <begin position="891"/>
        <end position="916"/>
    </location>
</feature>
<dbReference type="PANTHER" id="PTHR32063">
    <property type="match status" value="1"/>
</dbReference>
<organism evidence="2 3">
    <name type="scientific">Chengkuizengella axinellae</name>
    <dbReference type="NCBI Taxonomy" id="3064388"/>
    <lineage>
        <taxon>Bacteria</taxon>
        <taxon>Bacillati</taxon>
        <taxon>Bacillota</taxon>
        <taxon>Bacilli</taxon>
        <taxon>Bacillales</taxon>
        <taxon>Paenibacillaceae</taxon>
        <taxon>Chengkuizengella</taxon>
    </lineage>
</organism>
<feature type="transmembrane region" description="Helical" evidence="1">
    <location>
        <begin position="511"/>
        <end position="536"/>
    </location>
</feature>
<reference evidence="2 3" key="1">
    <citation type="submission" date="2023-08" db="EMBL/GenBank/DDBJ databases">
        <authorList>
            <person name="Park J.-S."/>
        </authorList>
    </citation>
    <scope>NUCLEOTIDE SEQUENCE [LARGE SCALE GENOMIC DNA]</scope>
    <source>
        <strain evidence="2 3">2205SS18-9</strain>
    </source>
</reference>
<keyword evidence="1" id="KW-0812">Transmembrane</keyword>
<dbReference type="Gene3D" id="3.30.2090.10">
    <property type="entry name" value="Multidrug efflux transporter AcrB TolC docking domain, DN and DC subdomains"/>
    <property type="match status" value="2"/>
</dbReference>